<dbReference type="AlphaFoldDB" id="A0A8J2MR09"/>
<dbReference type="Proteomes" id="UP000786811">
    <property type="component" value="Unassembled WGS sequence"/>
</dbReference>
<proteinExistence type="predicted"/>
<keyword evidence="2" id="KW-1185">Reference proteome</keyword>
<comment type="caution">
    <text evidence="1">The sequence shown here is derived from an EMBL/GenBank/DDBJ whole genome shotgun (WGS) entry which is preliminary data.</text>
</comment>
<organism evidence="1 2">
    <name type="scientific">Cotesia congregata</name>
    <name type="common">Parasitoid wasp</name>
    <name type="synonym">Apanteles congregatus</name>
    <dbReference type="NCBI Taxonomy" id="51543"/>
    <lineage>
        <taxon>Eukaryota</taxon>
        <taxon>Metazoa</taxon>
        <taxon>Ecdysozoa</taxon>
        <taxon>Arthropoda</taxon>
        <taxon>Hexapoda</taxon>
        <taxon>Insecta</taxon>
        <taxon>Pterygota</taxon>
        <taxon>Neoptera</taxon>
        <taxon>Endopterygota</taxon>
        <taxon>Hymenoptera</taxon>
        <taxon>Apocrita</taxon>
        <taxon>Ichneumonoidea</taxon>
        <taxon>Braconidae</taxon>
        <taxon>Microgastrinae</taxon>
        <taxon>Cotesia</taxon>
    </lineage>
</organism>
<protein>
    <submittedName>
        <fullName evidence="1">Uncharacterized protein</fullName>
    </submittedName>
</protein>
<name>A0A8J2MR09_COTCN</name>
<reference evidence="1" key="1">
    <citation type="submission" date="2021-04" db="EMBL/GenBank/DDBJ databases">
        <authorList>
            <person name="Chebbi M.A.C M."/>
        </authorList>
    </citation>
    <scope>NUCLEOTIDE SEQUENCE</scope>
</reference>
<evidence type="ECO:0000313" key="1">
    <source>
        <dbReference type="EMBL" id="CAG5104025.1"/>
    </source>
</evidence>
<dbReference type="EMBL" id="CAJNRD030001123">
    <property type="protein sequence ID" value="CAG5104025.1"/>
    <property type="molecule type" value="Genomic_DNA"/>
</dbReference>
<gene>
    <name evidence="1" type="ORF">HICCMSTLAB_LOCUS11796</name>
</gene>
<evidence type="ECO:0000313" key="2">
    <source>
        <dbReference type="Proteomes" id="UP000786811"/>
    </source>
</evidence>
<sequence>MAVESSAVRVTSSIPESAEGLVFASVKLGAVTFAVAGVAVSKSDSEVESSFVEPVLSVVPSTLDSEGFSVGLPSAVVPSVVELEAAFSVESLTAVRFAFNLSSEDVGSTISPAVIAVGSIVEFKPGVILSGVGVAVELSWGVFCSSVELVERVVLVELSARIGVVASVELSLGVVPFVEFRPGCIVPSVELRLGVNSVELPPGIVVASVELSQGVVPFVEFRPGCIVPSVELRLGVNSVELPPGIVVASVELSLGVVPPVELPTRVELSAVEFLSRVVPSKVELSGKLGLVPSTFSVELPSGLVIPSAKLVASVVASSVELPPGVVPSFPSDPTPVNVELSLVAFAGNAVLLQVGFAGDVVLSLVASKEVTFVSGASDNVVLLSAGSIDDTVELSMVPFAGTVELSAVVVPFINPPVVSVKLDAGVVVELPSVLLDTAVAVADDEALAKELAEELRSDTLNSFSRGITPGGVGVASSEDYRYICVFNLLRPPSCIFRNNLKGHLSFITQGFVLPEREGCSTFKI</sequence>
<accession>A0A8J2MR09</accession>